<gene>
    <name evidence="2" type="ORF">SAMN02910315_01512</name>
</gene>
<organism evidence="2 3">
    <name type="scientific">Methanobrevibacter millerae</name>
    <dbReference type="NCBI Taxonomy" id="230361"/>
    <lineage>
        <taxon>Archaea</taxon>
        <taxon>Methanobacteriati</taxon>
        <taxon>Methanobacteriota</taxon>
        <taxon>Methanomada group</taxon>
        <taxon>Methanobacteria</taxon>
        <taxon>Methanobacteriales</taxon>
        <taxon>Methanobacteriaceae</taxon>
        <taxon>Methanobrevibacter</taxon>
    </lineage>
</organism>
<dbReference type="Proteomes" id="UP000323439">
    <property type="component" value="Unassembled WGS sequence"/>
</dbReference>
<keyword evidence="3" id="KW-1185">Reference proteome</keyword>
<accession>A0A1G5WMD2</accession>
<reference evidence="2 3" key="1">
    <citation type="submission" date="2016-10" db="EMBL/GenBank/DDBJ databases">
        <authorList>
            <person name="Varghese N."/>
            <person name="Submissions S."/>
        </authorList>
    </citation>
    <scope>NUCLEOTIDE SEQUENCE [LARGE SCALE GENOMIC DNA]</scope>
    <source>
        <strain evidence="2 3">DSM 16643</strain>
    </source>
</reference>
<dbReference type="EMBL" id="FMXB01000011">
    <property type="protein sequence ID" value="SDA59318.1"/>
    <property type="molecule type" value="Genomic_DNA"/>
</dbReference>
<evidence type="ECO:0000256" key="1">
    <source>
        <dbReference type="SAM" id="Phobius"/>
    </source>
</evidence>
<evidence type="ECO:0000313" key="2">
    <source>
        <dbReference type="EMBL" id="SDA59318.1"/>
    </source>
</evidence>
<keyword evidence="1" id="KW-0812">Transmembrane</keyword>
<feature type="transmembrane region" description="Helical" evidence="1">
    <location>
        <begin position="88"/>
        <end position="106"/>
    </location>
</feature>
<protein>
    <submittedName>
        <fullName evidence="2">Uncharacterized protein</fullName>
    </submittedName>
</protein>
<evidence type="ECO:0000313" key="3">
    <source>
        <dbReference type="Proteomes" id="UP000323439"/>
    </source>
</evidence>
<keyword evidence="1" id="KW-0472">Membrane</keyword>
<feature type="transmembrane region" description="Helical" evidence="1">
    <location>
        <begin position="30"/>
        <end position="48"/>
    </location>
</feature>
<name>A0A1G5WMD2_9EURY</name>
<feature type="transmembrane region" description="Helical" evidence="1">
    <location>
        <begin position="54"/>
        <end position="76"/>
    </location>
</feature>
<keyword evidence="1" id="KW-1133">Transmembrane helix</keyword>
<sequence length="109" mass="12978">MHLKDFFRIMLSSKNKLSSKERIYSIEFKLMFGCLFSLILALMLFLIYKSIRSIIYGSSIFMLTFILLEFYSFYAFNIESINGNPSDLVYYNYILFGFFLLIFIFLKSV</sequence>
<proteinExistence type="predicted"/>
<dbReference type="AlphaFoldDB" id="A0A1G5WMD2"/>